<sequence>MKYIKYYVLQLVMIATMLVFAFAFAEFSMGRDTSVGVIALYIALSVFYLFSYFFLQRKMRQGGKSAEDIFHLLQTEEIYNMLHIFNEKVGVAFTVIMALGSIVVYFLKHPV</sequence>
<dbReference type="RefSeq" id="WP_154653156.1">
    <property type="nucleotide sequence ID" value="NZ_SVNY01000002.1"/>
</dbReference>
<keyword evidence="1" id="KW-1133">Transmembrane helix</keyword>
<evidence type="ECO:0000313" key="3">
    <source>
        <dbReference type="Proteomes" id="UP000754750"/>
    </source>
</evidence>
<keyword evidence="1" id="KW-0812">Transmembrane</keyword>
<dbReference type="EMBL" id="SVNY01000002">
    <property type="protein sequence ID" value="MBE6832723.1"/>
    <property type="molecule type" value="Genomic_DNA"/>
</dbReference>
<reference evidence="2" key="1">
    <citation type="submission" date="2019-04" db="EMBL/GenBank/DDBJ databases">
        <title>Evolution of Biomass-Degrading Anaerobic Consortia Revealed by Metagenomics.</title>
        <authorList>
            <person name="Peng X."/>
        </authorList>
    </citation>
    <scope>NUCLEOTIDE SEQUENCE</scope>
    <source>
        <strain evidence="2">SIG551</strain>
    </source>
</reference>
<feature type="transmembrane region" description="Helical" evidence="1">
    <location>
        <begin position="37"/>
        <end position="55"/>
    </location>
</feature>
<keyword evidence="1" id="KW-0472">Membrane</keyword>
<dbReference type="Proteomes" id="UP000754750">
    <property type="component" value="Unassembled WGS sequence"/>
</dbReference>
<proteinExistence type="predicted"/>
<feature type="transmembrane region" description="Helical" evidence="1">
    <location>
        <begin position="89"/>
        <end position="107"/>
    </location>
</feature>
<protein>
    <recommendedName>
        <fullName evidence="4">DUF3899 domain-containing protein</fullName>
    </recommendedName>
</protein>
<comment type="caution">
    <text evidence="2">The sequence shown here is derived from an EMBL/GenBank/DDBJ whole genome shotgun (WGS) entry which is preliminary data.</text>
</comment>
<evidence type="ECO:0000256" key="1">
    <source>
        <dbReference type="SAM" id="Phobius"/>
    </source>
</evidence>
<gene>
    <name evidence="2" type="ORF">E7512_03955</name>
</gene>
<accession>A0A928Q2A3</accession>
<name>A0A928Q2A3_9FIRM</name>
<feature type="transmembrane region" description="Helical" evidence="1">
    <location>
        <begin position="7"/>
        <end position="25"/>
    </location>
</feature>
<organism evidence="2 3">
    <name type="scientific">Faecalispora sporosphaeroides</name>
    <dbReference type="NCBI Taxonomy" id="1549"/>
    <lineage>
        <taxon>Bacteria</taxon>
        <taxon>Bacillati</taxon>
        <taxon>Bacillota</taxon>
        <taxon>Clostridia</taxon>
        <taxon>Eubacteriales</taxon>
        <taxon>Oscillospiraceae</taxon>
        <taxon>Faecalispora</taxon>
    </lineage>
</organism>
<evidence type="ECO:0000313" key="2">
    <source>
        <dbReference type="EMBL" id="MBE6832723.1"/>
    </source>
</evidence>
<evidence type="ECO:0008006" key="4">
    <source>
        <dbReference type="Google" id="ProtNLM"/>
    </source>
</evidence>
<dbReference type="AlphaFoldDB" id="A0A928Q2A3"/>